<name>A0A6J5MVB8_9CAUD</name>
<reference evidence="1" key="1">
    <citation type="submission" date="2020-04" db="EMBL/GenBank/DDBJ databases">
        <authorList>
            <person name="Chiriac C."/>
            <person name="Salcher M."/>
            <person name="Ghai R."/>
            <person name="Kavagutti S V."/>
        </authorList>
    </citation>
    <scope>NUCLEOTIDE SEQUENCE</scope>
</reference>
<gene>
    <name evidence="1" type="ORF">UFOVP510_38</name>
</gene>
<accession>A0A6J5MVB8</accession>
<protein>
    <submittedName>
        <fullName evidence="1">Uncharacterized protein</fullName>
    </submittedName>
</protein>
<dbReference type="EMBL" id="LR796493">
    <property type="protein sequence ID" value="CAB4147599.1"/>
    <property type="molecule type" value="Genomic_DNA"/>
</dbReference>
<organism evidence="1">
    <name type="scientific">uncultured Caudovirales phage</name>
    <dbReference type="NCBI Taxonomy" id="2100421"/>
    <lineage>
        <taxon>Viruses</taxon>
        <taxon>Duplodnaviria</taxon>
        <taxon>Heunggongvirae</taxon>
        <taxon>Uroviricota</taxon>
        <taxon>Caudoviricetes</taxon>
        <taxon>Peduoviridae</taxon>
        <taxon>Maltschvirus</taxon>
        <taxon>Maltschvirus maltsch</taxon>
    </lineage>
</organism>
<proteinExistence type="predicted"/>
<evidence type="ECO:0000313" key="1">
    <source>
        <dbReference type="EMBL" id="CAB4147599.1"/>
    </source>
</evidence>
<sequence>MNAKAVCEQIISGYLTSSNLLNYPVLKGQTNEEKSTPCVIVYAQGIRANSEIPDCDENYLVDLKIMVIASAQDLDEAAHKTEVENVKALLRDVDAIADLWDPANDGIMYDLWITGDEEGKEDNDFGNVLTYQIAMVGALS</sequence>